<protein>
    <submittedName>
        <fullName evidence="1">Uncharacterized protein</fullName>
    </submittedName>
</protein>
<evidence type="ECO:0000313" key="1">
    <source>
        <dbReference type="EMBL" id="RMB98809.1"/>
    </source>
</evidence>
<evidence type="ECO:0000313" key="2">
    <source>
        <dbReference type="Proteomes" id="UP000269221"/>
    </source>
</evidence>
<gene>
    <name evidence="1" type="ORF">DUI87_25028</name>
</gene>
<sequence>MVAEQQAGAAAAGGERWECLYTTFGVSTDTKTSEMMKCQQQKTIPLLCLRSPGAKPTGTRDEISMFDDSVPIRESTYANT</sequence>
<keyword evidence="2" id="KW-1185">Reference proteome</keyword>
<reference evidence="1 2" key="1">
    <citation type="submission" date="2018-07" db="EMBL/GenBank/DDBJ databases">
        <title>A high quality draft genome assembly of the barn swallow (H. rustica rustica).</title>
        <authorList>
            <person name="Formenti G."/>
            <person name="Chiara M."/>
            <person name="Poveda L."/>
            <person name="Francoijs K.-J."/>
            <person name="Bonisoli-Alquati A."/>
            <person name="Canova L."/>
            <person name="Gianfranceschi L."/>
            <person name="Horner D.S."/>
            <person name="Saino N."/>
        </authorList>
    </citation>
    <scope>NUCLEOTIDE SEQUENCE [LARGE SCALE GENOMIC DNA]</scope>
    <source>
        <strain evidence="1">Chelidonia</strain>
        <tissue evidence="1">Blood</tissue>
    </source>
</reference>
<dbReference type="AlphaFoldDB" id="A0A3M0JJE7"/>
<comment type="caution">
    <text evidence="1">The sequence shown here is derived from an EMBL/GenBank/DDBJ whole genome shotgun (WGS) entry which is preliminary data.</text>
</comment>
<dbReference type="EMBL" id="QRBI01000152">
    <property type="protein sequence ID" value="RMB98809.1"/>
    <property type="molecule type" value="Genomic_DNA"/>
</dbReference>
<proteinExistence type="predicted"/>
<dbReference type="Proteomes" id="UP000269221">
    <property type="component" value="Unassembled WGS sequence"/>
</dbReference>
<name>A0A3M0JJE7_HIRRU</name>
<organism evidence="1 2">
    <name type="scientific">Hirundo rustica rustica</name>
    <dbReference type="NCBI Taxonomy" id="333673"/>
    <lineage>
        <taxon>Eukaryota</taxon>
        <taxon>Metazoa</taxon>
        <taxon>Chordata</taxon>
        <taxon>Craniata</taxon>
        <taxon>Vertebrata</taxon>
        <taxon>Euteleostomi</taxon>
        <taxon>Archelosauria</taxon>
        <taxon>Archosauria</taxon>
        <taxon>Dinosauria</taxon>
        <taxon>Saurischia</taxon>
        <taxon>Theropoda</taxon>
        <taxon>Coelurosauria</taxon>
        <taxon>Aves</taxon>
        <taxon>Neognathae</taxon>
        <taxon>Neoaves</taxon>
        <taxon>Telluraves</taxon>
        <taxon>Australaves</taxon>
        <taxon>Passeriformes</taxon>
        <taxon>Sylvioidea</taxon>
        <taxon>Hirundinidae</taxon>
        <taxon>Hirundo</taxon>
    </lineage>
</organism>
<accession>A0A3M0JJE7</accession>